<evidence type="ECO:0000259" key="2">
    <source>
        <dbReference type="Pfam" id="PF03703"/>
    </source>
</evidence>
<dbReference type="AlphaFoldDB" id="A0A1I5A8C8"/>
<protein>
    <submittedName>
        <fullName evidence="3">Putative membrane protein</fullName>
    </submittedName>
</protein>
<proteinExistence type="predicted"/>
<dbReference type="Proteomes" id="UP000199153">
    <property type="component" value="Unassembled WGS sequence"/>
</dbReference>
<dbReference type="InterPro" id="IPR005182">
    <property type="entry name" value="YdbS-like_PH"/>
</dbReference>
<keyword evidence="4" id="KW-1185">Reference proteome</keyword>
<feature type="domain" description="YdbS-like PH" evidence="2">
    <location>
        <begin position="72"/>
        <end position="150"/>
    </location>
</feature>
<organism evidence="3 4">
    <name type="scientific">Salegentibacter flavus</name>
    <dbReference type="NCBI Taxonomy" id="287099"/>
    <lineage>
        <taxon>Bacteria</taxon>
        <taxon>Pseudomonadati</taxon>
        <taxon>Bacteroidota</taxon>
        <taxon>Flavobacteriia</taxon>
        <taxon>Flavobacteriales</taxon>
        <taxon>Flavobacteriaceae</taxon>
        <taxon>Salegentibacter</taxon>
    </lineage>
</organism>
<evidence type="ECO:0000256" key="1">
    <source>
        <dbReference type="SAM" id="Phobius"/>
    </source>
</evidence>
<feature type="domain" description="YdbS-like PH" evidence="2">
    <location>
        <begin position="422"/>
        <end position="485"/>
    </location>
</feature>
<sequence>MNPEAYSTTQHQSIAGILLIYLSSLYKLFRMFWALGAYLLLSSPSKTTLIYTGLGLLVLLVLTLIYSYLYYRRFIFYIDYEREEFILEKGVFSTENTAIPFDKIQQVYFKRSILQRLIKVYSLVIDTAGSNQKEVEIKAISGEDANRLSKILLKAKSEKTETEQFGKESTIEGESQEAWTHKVGVFTLLKIGISTNYLRGLSFIFVFVMTIYNRINTYFEDRMEDVEVYVSQFSGVLQSIGFLAMLFVLLLLLSISITIIEVFIKYYGLKIQQNKNKMEVEMGLKTNTKVSLQPRRLQLMRIKTNPVQGRLNLYEAQISLSSSENELQKNKIKIPGLGKGIVKRIKYFLYPESSESSFRTIFKPDKLLLFRKISLAMLPVLVFLSLWYFTDFIKLQFWAVLVLAGLYIIAAVSLQILAFKARKLIVTEEFLQKKKGFWNKTEETLELFKIQSISVKQPIWYRRRNLVNIVFHTAGGDLRFYAVAKEVLPYINYVLYKAEVTSKNWM</sequence>
<evidence type="ECO:0000313" key="3">
    <source>
        <dbReference type="EMBL" id="SFN58841.1"/>
    </source>
</evidence>
<feature type="transmembrane region" description="Helical" evidence="1">
    <location>
        <begin position="235"/>
        <end position="268"/>
    </location>
</feature>
<evidence type="ECO:0000313" key="4">
    <source>
        <dbReference type="Proteomes" id="UP000199153"/>
    </source>
</evidence>
<dbReference type="PANTHER" id="PTHR34473:SF2">
    <property type="entry name" value="UPF0699 TRANSMEMBRANE PROTEIN YDBT"/>
    <property type="match status" value="1"/>
</dbReference>
<feature type="transmembrane region" description="Helical" evidence="1">
    <location>
        <begin position="12"/>
        <end position="29"/>
    </location>
</feature>
<keyword evidence="1" id="KW-0472">Membrane</keyword>
<gene>
    <name evidence="3" type="ORF">SAMN05660413_01743</name>
</gene>
<feature type="transmembrane region" description="Helical" evidence="1">
    <location>
        <begin position="197"/>
        <end position="215"/>
    </location>
</feature>
<keyword evidence="1" id="KW-1133">Transmembrane helix</keyword>
<feature type="transmembrane region" description="Helical" evidence="1">
    <location>
        <begin position="49"/>
        <end position="71"/>
    </location>
</feature>
<dbReference type="Pfam" id="PF03703">
    <property type="entry name" value="bPH_2"/>
    <property type="match status" value="2"/>
</dbReference>
<dbReference type="PIRSF" id="PIRSF026631">
    <property type="entry name" value="UCP026631"/>
    <property type="match status" value="1"/>
</dbReference>
<reference evidence="3 4" key="1">
    <citation type="submission" date="2016-10" db="EMBL/GenBank/DDBJ databases">
        <authorList>
            <person name="de Groot N.N."/>
        </authorList>
    </citation>
    <scope>NUCLEOTIDE SEQUENCE [LARGE SCALE GENOMIC DNA]</scope>
    <source>
        <strain evidence="3 4">DSM 17794</strain>
    </source>
</reference>
<dbReference type="STRING" id="287099.SAMN05660413_01743"/>
<feature type="transmembrane region" description="Helical" evidence="1">
    <location>
        <begin position="369"/>
        <end position="389"/>
    </location>
</feature>
<keyword evidence="1" id="KW-0812">Transmembrane</keyword>
<name>A0A1I5A8C8_9FLAO</name>
<dbReference type="EMBL" id="FOVL01000009">
    <property type="protein sequence ID" value="SFN58841.1"/>
    <property type="molecule type" value="Genomic_DNA"/>
</dbReference>
<feature type="transmembrane region" description="Helical" evidence="1">
    <location>
        <begin position="395"/>
        <end position="419"/>
    </location>
</feature>
<dbReference type="InterPro" id="IPR014529">
    <property type="entry name" value="UCP026631"/>
</dbReference>
<dbReference type="PANTHER" id="PTHR34473">
    <property type="entry name" value="UPF0699 TRANSMEMBRANE PROTEIN YDBS"/>
    <property type="match status" value="1"/>
</dbReference>
<accession>A0A1I5A8C8</accession>